<evidence type="ECO:0000313" key="1">
    <source>
        <dbReference type="EMBL" id="AEM38602.1"/>
    </source>
</evidence>
<evidence type="ECO:0000313" key="2">
    <source>
        <dbReference type="Proteomes" id="UP000001037"/>
    </source>
</evidence>
<dbReference type="AlphaFoldDB" id="G0ED43"/>
<accession>G0ED43</accession>
<name>G0ED43_PYRF1</name>
<sequence length="35" mass="4304">MSKEACSLVFEGARFPLPLKYWDVRRNRWYVEVTR</sequence>
<dbReference type="EMBL" id="CP002838">
    <property type="protein sequence ID" value="AEM38602.1"/>
    <property type="molecule type" value="Genomic_DNA"/>
</dbReference>
<dbReference type="Proteomes" id="UP000001037">
    <property type="component" value="Chromosome"/>
</dbReference>
<dbReference type="STRING" id="694429.Pyrfu_0733"/>
<gene>
    <name evidence="1" type="ordered locus">Pyrfu_0733</name>
</gene>
<protein>
    <submittedName>
        <fullName evidence="1">Uncharacterized protein</fullName>
    </submittedName>
</protein>
<dbReference type="InParanoid" id="G0ED43"/>
<reference evidence="1 2" key="1">
    <citation type="journal article" date="2011" name="Stand. Genomic Sci.">
        <title>Complete genome sequence of the hyperthermophilic chemolithoautotroph Pyrolobus fumarii type strain (1A).</title>
        <authorList>
            <person name="Anderson I."/>
            <person name="Goker M."/>
            <person name="Nolan M."/>
            <person name="Lucas S."/>
            <person name="Hammon N."/>
            <person name="Deshpande S."/>
            <person name="Cheng J.F."/>
            <person name="Tapia R."/>
            <person name="Han C."/>
            <person name="Goodwin L."/>
            <person name="Pitluck S."/>
            <person name="Huntemann M."/>
            <person name="Liolios K."/>
            <person name="Ivanova N."/>
            <person name="Pagani I."/>
            <person name="Mavromatis K."/>
            <person name="Ovchinikova G."/>
            <person name="Pati A."/>
            <person name="Chen A."/>
            <person name="Palaniappan K."/>
            <person name="Land M."/>
            <person name="Hauser L."/>
            <person name="Brambilla E.M."/>
            <person name="Huber H."/>
            <person name="Yasawong M."/>
            <person name="Rohde M."/>
            <person name="Spring S."/>
            <person name="Abt B."/>
            <person name="Sikorski J."/>
            <person name="Wirth R."/>
            <person name="Detter J.C."/>
            <person name="Woyke T."/>
            <person name="Bristow J."/>
            <person name="Eisen J.A."/>
            <person name="Markowitz V."/>
            <person name="Hugenholtz P."/>
            <person name="Kyrpides N.C."/>
            <person name="Klenk H.P."/>
            <person name="Lapidus A."/>
        </authorList>
    </citation>
    <scope>NUCLEOTIDE SEQUENCE [LARGE SCALE GENOMIC DNA]</scope>
    <source>
        <strain evidence="2">DSM 11204 / 1A</strain>
    </source>
</reference>
<dbReference type="KEGG" id="pfm:Pyrfu_0733"/>
<keyword evidence="2" id="KW-1185">Reference proteome</keyword>
<proteinExistence type="predicted"/>
<organism evidence="1 2">
    <name type="scientific">Pyrolobus fumarii (strain DSM 11204 / 1A)</name>
    <dbReference type="NCBI Taxonomy" id="694429"/>
    <lineage>
        <taxon>Archaea</taxon>
        <taxon>Thermoproteota</taxon>
        <taxon>Thermoprotei</taxon>
        <taxon>Desulfurococcales</taxon>
        <taxon>Pyrodictiaceae</taxon>
        <taxon>Pyrolobus</taxon>
    </lineage>
</organism>
<dbReference type="HOGENOM" id="CLU_3362617_0_0_2"/>